<evidence type="ECO:0000313" key="10">
    <source>
        <dbReference type="Proteomes" id="UP001139646"/>
    </source>
</evidence>
<evidence type="ECO:0000256" key="4">
    <source>
        <dbReference type="PROSITE-ProRule" id="PRU00284"/>
    </source>
</evidence>
<feature type="domain" description="HAMP" evidence="8">
    <location>
        <begin position="203"/>
        <end position="256"/>
    </location>
</feature>
<evidence type="ECO:0000256" key="2">
    <source>
        <dbReference type="ARBA" id="ARBA00023224"/>
    </source>
</evidence>
<keyword evidence="6" id="KW-1133">Transmembrane helix</keyword>
<evidence type="ECO:0000259" key="7">
    <source>
        <dbReference type="PROSITE" id="PS50111"/>
    </source>
</evidence>
<dbReference type="PANTHER" id="PTHR32089:SF112">
    <property type="entry name" value="LYSOZYME-LIKE PROTEIN-RELATED"/>
    <property type="match status" value="1"/>
</dbReference>
<keyword evidence="2 4" id="KW-0807">Transducer</keyword>
<organism evidence="9 10">
    <name type="scientific">Colwellia maritima</name>
    <dbReference type="NCBI Taxonomy" id="2912588"/>
    <lineage>
        <taxon>Bacteria</taxon>
        <taxon>Pseudomonadati</taxon>
        <taxon>Pseudomonadota</taxon>
        <taxon>Gammaproteobacteria</taxon>
        <taxon>Alteromonadales</taxon>
        <taxon>Colwelliaceae</taxon>
        <taxon>Colwellia</taxon>
    </lineage>
</organism>
<dbReference type="Gene3D" id="1.10.287.950">
    <property type="entry name" value="Methyl-accepting chemotaxis protein"/>
    <property type="match status" value="1"/>
</dbReference>
<evidence type="ECO:0000313" key="9">
    <source>
        <dbReference type="EMBL" id="MCI2284412.1"/>
    </source>
</evidence>
<dbReference type="Gene3D" id="1.10.8.500">
    <property type="entry name" value="HAMP domain in histidine kinase"/>
    <property type="match status" value="1"/>
</dbReference>
<dbReference type="PROSITE" id="PS50885">
    <property type="entry name" value="HAMP"/>
    <property type="match status" value="1"/>
</dbReference>
<dbReference type="PROSITE" id="PS50111">
    <property type="entry name" value="CHEMOTAXIS_TRANSDUC_2"/>
    <property type="match status" value="1"/>
</dbReference>
<keyword evidence="6" id="KW-0472">Membrane</keyword>
<feature type="coiled-coil region" evidence="5">
    <location>
        <begin position="276"/>
        <end position="303"/>
    </location>
</feature>
<evidence type="ECO:0000259" key="8">
    <source>
        <dbReference type="PROSITE" id="PS50885"/>
    </source>
</evidence>
<evidence type="ECO:0000256" key="6">
    <source>
        <dbReference type="SAM" id="Phobius"/>
    </source>
</evidence>
<gene>
    <name evidence="9" type="ORF">L3081_14750</name>
</gene>
<feature type="transmembrane region" description="Helical" evidence="6">
    <location>
        <begin position="179"/>
        <end position="200"/>
    </location>
</feature>
<keyword evidence="5" id="KW-0175">Coiled coil</keyword>
<dbReference type="SMART" id="SM00283">
    <property type="entry name" value="MA"/>
    <property type="match status" value="1"/>
</dbReference>
<dbReference type="InterPro" id="IPR003660">
    <property type="entry name" value="HAMP_dom"/>
</dbReference>
<sequence length="533" mass="58176">MNSISKKVLIGYVFVLMVAIAASVTLFGVASEVNQRTNHFIGQTLPELDTLQEMRLSLDSLQISAYGFYGTVIEESEFSRVISDNKKQFDRLLKTNSMMTAYQESKPIMVEITTLFAIMERLQGVMTADSVDWDSARNILVEVDEHSKNIAFQLNKIKEDVSSSANSSSKEISTEIANIQLLVLALLASIVTVAIVAYAYSHKKIALPIRELAKELDHVAQDYDLTVTVPENSKDEIGIAAGSVNRLLKAFLLGINDVRSVANNINGLVSVLAQSSENADDQVKLLNEKIESLLSRMMTLEDQIKLSFQQSNNVSQKAEKGAQEVEKGAQQVAKASVGISSLASDIEISSEMLLELRKSGDNVSAVVGTIAEIADQTNLLALNAAIEAARAGETGRGFAVVADEVRTLATRTHQSTIEINAMLEGIVGSISQVVCSMENNQIKASEAVELSQQTVESLSVIQATIMTLSKDSDEVANQAKHSHNQVIDMREWVEHFKTVGDAVLKGSMETHDISVKMTELAISFNQSVERFRT</sequence>
<dbReference type="EMBL" id="JAKKSL010000002">
    <property type="protein sequence ID" value="MCI2284412.1"/>
    <property type="molecule type" value="Genomic_DNA"/>
</dbReference>
<comment type="subcellular location">
    <subcellularLocation>
        <location evidence="1">Membrane</location>
    </subcellularLocation>
</comment>
<dbReference type="SUPFAM" id="SSF58104">
    <property type="entry name" value="Methyl-accepting chemotaxis protein (MCP) signaling domain"/>
    <property type="match status" value="1"/>
</dbReference>
<dbReference type="CDD" id="cd06225">
    <property type="entry name" value="HAMP"/>
    <property type="match status" value="1"/>
</dbReference>
<keyword evidence="6" id="KW-0812">Transmembrane</keyword>
<accession>A0ABS9X3N5</accession>
<keyword evidence="10" id="KW-1185">Reference proteome</keyword>
<evidence type="ECO:0000256" key="3">
    <source>
        <dbReference type="ARBA" id="ARBA00029447"/>
    </source>
</evidence>
<comment type="caution">
    <text evidence="9">The sequence shown here is derived from an EMBL/GenBank/DDBJ whole genome shotgun (WGS) entry which is preliminary data.</text>
</comment>
<feature type="transmembrane region" description="Helical" evidence="6">
    <location>
        <begin position="9"/>
        <end position="30"/>
    </location>
</feature>
<protein>
    <submittedName>
        <fullName evidence="9">Methyl-accepting chemotaxis protein</fullName>
    </submittedName>
</protein>
<dbReference type="PANTHER" id="PTHR32089">
    <property type="entry name" value="METHYL-ACCEPTING CHEMOTAXIS PROTEIN MCPB"/>
    <property type="match status" value="1"/>
</dbReference>
<dbReference type="Pfam" id="PF00672">
    <property type="entry name" value="HAMP"/>
    <property type="match status" value="1"/>
</dbReference>
<reference evidence="9" key="1">
    <citation type="submission" date="2022-01" db="EMBL/GenBank/DDBJ databases">
        <title>Colwellia maritima, isolated from seawater.</title>
        <authorList>
            <person name="Kristyanto S."/>
            <person name="Jung J."/>
            <person name="Jeon C.O."/>
        </authorList>
    </citation>
    <scope>NUCLEOTIDE SEQUENCE</scope>
    <source>
        <strain evidence="9">MSW7</strain>
    </source>
</reference>
<name>A0ABS9X3N5_9GAMM</name>
<feature type="domain" description="Methyl-accepting transducer" evidence="7">
    <location>
        <begin position="261"/>
        <end position="497"/>
    </location>
</feature>
<dbReference type="Pfam" id="PF00015">
    <property type="entry name" value="MCPsignal"/>
    <property type="match status" value="1"/>
</dbReference>
<comment type="similarity">
    <text evidence="3">Belongs to the methyl-accepting chemotaxis (MCP) protein family.</text>
</comment>
<evidence type="ECO:0000256" key="5">
    <source>
        <dbReference type="SAM" id="Coils"/>
    </source>
</evidence>
<proteinExistence type="inferred from homology"/>
<dbReference type="InterPro" id="IPR004089">
    <property type="entry name" value="MCPsignal_dom"/>
</dbReference>
<evidence type="ECO:0000256" key="1">
    <source>
        <dbReference type="ARBA" id="ARBA00004370"/>
    </source>
</evidence>
<dbReference type="Proteomes" id="UP001139646">
    <property type="component" value="Unassembled WGS sequence"/>
</dbReference>
<dbReference type="RefSeq" id="WP_242286845.1">
    <property type="nucleotide sequence ID" value="NZ_JAKKSL010000002.1"/>
</dbReference>